<reference evidence="1" key="1">
    <citation type="submission" date="2021-10" db="EMBL/GenBank/DDBJ databases">
        <title>De novo Genome Assembly of Clathrus columnatus (Basidiomycota, Fungi) Using Illumina and Nanopore Sequence Data.</title>
        <authorList>
            <person name="Ogiso-Tanaka E."/>
            <person name="Itagaki H."/>
            <person name="Hosoya T."/>
            <person name="Hosaka K."/>
        </authorList>
    </citation>
    <scope>NUCLEOTIDE SEQUENCE</scope>
    <source>
        <strain evidence="1">MO-923</strain>
    </source>
</reference>
<dbReference type="Proteomes" id="UP001050691">
    <property type="component" value="Unassembled WGS sequence"/>
</dbReference>
<keyword evidence="2" id="KW-1185">Reference proteome</keyword>
<organism evidence="1 2">
    <name type="scientific">Clathrus columnatus</name>
    <dbReference type="NCBI Taxonomy" id="1419009"/>
    <lineage>
        <taxon>Eukaryota</taxon>
        <taxon>Fungi</taxon>
        <taxon>Dikarya</taxon>
        <taxon>Basidiomycota</taxon>
        <taxon>Agaricomycotina</taxon>
        <taxon>Agaricomycetes</taxon>
        <taxon>Phallomycetidae</taxon>
        <taxon>Phallales</taxon>
        <taxon>Clathraceae</taxon>
        <taxon>Clathrus</taxon>
    </lineage>
</organism>
<dbReference type="EMBL" id="BPWL01000009">
    <property type="protein sequence ID" value="GJJ13935.1"/>
    <property type="molecule type" value="Genomic_DNA"/>
</dbReference>
<dbReference type="Pfam" id="PF00702">
    <property type="entry name" value="Hydrolase"/>
    <property type="match status" value="1"/>
</dbReference>
<dbReference type="GO" id="GO:0050308">
    <property type="term" value="F:sugar-phosphatase activity"/>
    <property type="evidence" value="ECO:0007669"/>
    <property type="project" value="TreeGrafter"/>
</dbReference>
<protein>
    <submittedName>
        <fullName evidence="1">Uncharacterized protein</fullName>
    </submittedName>
</protein>
<dbReference type="PANTHER" id="PTHR43481">
    <property type="entry name" value="FRUCTOSE-1-PHOSPHATE PHOSPHATASE"/>
    <property type="match status" value="1"/>
</dbReference>
<dbReference type="InterPro" id="IPR023198">
    <property type="entry name" value="PGP-like_dom2"/>
</dbReference>
<dbReference type="SUPFAM" id="SSF56784">
    <property type="entry name" value="HAD-like"/>
    <property type="match status" value="1"/>
</dbReference>
<dbReference type="InterPro" id="IPR036412">
    <property type="entry name" value="HAD-like_sf"/>
</dbReference>
<name>A0AAV5AHT2_9AGAM</name>
<proteinExistence type="predicted"/>
<gene>
    <name evidence="1" type="ORF">Clacol_008192</name>
</gene>
<evidence type="ECO:0000313" key="2">
    <source>
        <dbReference type="Proteomes" id="UP001050691"/>
    </source>
</evidence>
<dbReference type="NCBIfam" id="TIGR01509">
    <property type="entry name" value="HAD-SF-IA-v3"/>
    <property type="match status" value="1"/>
</dbReference>
<sequence length="210" mass="22613">MSMEKGRVKYSSDILGSATHGVRLWDSLRTWCKIIDEQEIKRAFNLFEKEEADRFEEGVIEGGVVALPGVHNLLDALRAGSTPDKPGWTIVTSATNFYAPRALAQAGIEVSQYNPIITANDVSKGKPHADPYLAGAKSLNIDPKNCLVVEDAINGILSGKAAGAKTLGVTTSSSKEVVAVAKPDWIVQDLSCVSVCWIDGKLEVTILEDE</sequence>
<dbReference type="Gene3D" id="1.10.150.240">
    <property type="entry name" value="Putative phosphatase, domain 2"/>
    <property type="match status" value="1"/>
</dbReference>
<dbReference type="InterPro" id="IPR023214">
    <property type="entry name" value="HAD_sf"/>
</dbReference>
<dbReference type="PANTHER" id="PTHR43481:SF4">
    <property type="entry name" value="GLYCEROL-1-PHOSPHATE PHOSPHOHYDROLASE 1-RELATED"/>
    <property type="match status" value="1"/>
</dbReference>
<comment type="caution">
    <text evidence="1">The sequence shown here is derived from an EMBL/GenBank/DDBJ whole genome shotgun (WGS) entry which is preliminary data.</text>
</comment>
<dbReference type="AlphaFoldDB" id="A0AAV5AHT2"/>
<dbReference type="InterPro" id="IPR006439">
    <property type="entry name" value="HAD-SF_hydro_IA"/>
</dbReference>
<dbReference type="Gene3D" id="3.40.50.1000">
    <property type="entry name" value="HAD superfamily/HAD-like"/>
    <property type="match status" value="1"/>
</dbReference>
<dbReference type="InterPro" id="IPR051806">
    <property type="entry name" value="HAD-like_SPP"/>
</dbReference>
<accession>A0AAV5AHT2</accession>
<evidence type="ECO:0000313" key="1">
    <source>
        <dbReference type="EMBL" id="GJJ13935.1"/>
    </source>
</evidence>